<dbReference type="InterPro" id="IPR050712">
    <property type="entry name" value="NAD(P)H-dep_reductase"/>
</dbReference>
<organism evidence="5 6">
    <name type="scientific">Acorus calamus</name>
    <name type="common">Sweet flag</name>
    <dbReference type="NCBI Taxonomy" id="4465"/>
    <lineage>
        <taxon>Eukaryota</taxon>
        <taxon>Viridiplantae</taxon>
        <taxon>Streptophyta</taxon>
        <taxon>Embryophyta</taxon>
        <taxon>Tracheophyta</taxon>
        <taxon>Spermatophyta</taxon>
        <taxon>Magnoliopsida</taxon>
        <taxon>Liliopsida</taxon>
        <taxon>Acoraceae</taxon>
        <taxon>Acorus</taxon>
    </lineage>
</organism>
<dbReference type="Gene3D" id="3.40.50.360">
    <property type="match status" value="1"/>
</dbReference>
<dbReference type="GO" id="GO:0005829">
    <property type="term" value="C:cytosol"/>
    <property type="evidence" value="ECO:0007669"/>
    <property type="project" value="TreeGrafter"/>
</dbReference>
<name>A0AAV9ETK0_ACOCL</name>
<evidence type="ECO:0000256" key="1">
    <source>
        <dbReference type="ARBA" id="ARBA00012648"/>
    </source>
</evidence>
<comment type="catalytic activity">
    <reaction evidence="2">
        <text>a quinone + NADH + H(+) = a quinol + NAD(+)</text>
        <dbReference type="Rhea" id="RHEA:46160"/>
        <dbReference type="ChEBI" id="CHEBI:15378"/>
        <dbReference type="ChEBI" id="CHEBI:24646"/>
        <dbReference type="ChEBI" id="CHEBI:57540"/>
        <dbReference type="ChEBI" id="CHEBI:57945"/>
        <dbReference type="ChEBI" id="CHEBI:132124"/>
        <dbReference type="EC" id="1.6.5.2"/>
    </reaction>
</comment>
<dbReference type="PANTHER" id="PTHR30543">
    <property type="entry name" value="CHROMATE REDUCTASE"/>
    <property type="match status" value="1"/>
</dbReference>
<dbReference type="InterPro" id="IPR005025">
    <property type="entry name" value="FMN_Rdtase-like_dom"/>
</dbReference>
<evidence type="ECO:0000256" key="2">
    <source>
        <dbReference type="ARBA" id="ARBA00047678"/>
    </source>
</evidence>
<dbReference type="InterPro" id="IPR029039">
    <property type="entry name" value="Flavoprotein-like_sf"/>
</dbReference>
<dbReference type="SUPFAM" id="SSF52218">
    <property type="entry name" value="Flavoproteins"/>
    <property type="match status" value="1"/>
</dbReference>
<comment type="catalytic activity">
    <reaction evidence="3">
        <text>a quinone + NADPH + H(+) = a quinol + NADP(+)</text>
        <dbReference type="Rhea" id="RHEA:46164"/>
        <dbReference type="ChEBI" id="CHEBI:15378"/>
        <dbReference type="ChEBI" id="CHEBI:24646"/>
        <dbReference type="ChEBI" id="CHEBI:57783"/>
        <dbReference type="ChEBI" id="CHEBI:58349"/>
        <dbReference type="ChEBI" id="CHEBI:132124"/>
        <dbReference type="EC" id="1.6.5.2"/>
    </reaction>
</comment>
<dbReference type="Proteomes" id="UP001180020">
    <property type="component" value="Unassembled WGS sequence"/>
</dbReference>
<protein>
    <recommendedName>
        <fullName evidence="1">NAD(P)H dehydrogenase (quinone)</fullName>
        <ecNumber evidence="1">1.6.5.2</ecNumber>
    </recommendedName>
</protein>
<proteinExistence type="predicted"/>
<dbReference type="GO" id="GO:0010181">
    <property type="term" value="F:FMN binding"/>
    <property type="evidence" value="ECO:0007669"/>
    <property type="project" value="TreeGrafter"/>
</dbReference>
<sequence length="240" mass="27129">MVALSWFFYDVMNNPSVEEDILYEIARRKRIQISSFDSPLREMEAAAAAAENAKPVIRIAAICGSLRKASFNRGLIRAAIAICEEFITDMKIDYIDVEGLPFYNMDLEEDGSFPWPVEEFRKKIREADGVLFASPEYNYSVSPLLKNAIDWGSRPPNAWADKGAAIVSAGGSSAGARMQYHLRQIGVFLDLHFINKPELIIPAFQPPQKFDRNGDLIDLEMKERLKKLLLSLHAFVLRLC</sequence>
<reference evidence="5" key="2">
    <citation type="submission" date="2023-06" db="EMBL/GenBank/DDBJ databases">
        <authorList>
            <person name="Ma L."/>
            <person name="Liu K.-W."/>
            <person name="Li Z."/>
            <person name="Hsiao Y.-Y."/>
            <person name="Qi Y."/>
            <person name="Fu T."/>
            <person name="Tang G."/>
            <person name="Zhang D."/>
            <person name="Sun W.-H."/>
            <person name="Liu D.-K."/>
            <person name="Li Y."/>
            <person name="Chen G.-Z."/>
            <person name="Liu X.-D."/>
            <person name="Liao X.-Y."/>
            <person name="Jiang Y.-T."/>
            <person name="Yu X."/>
            <person name="Hao Y."/>
            <person name="Huang J."/>
            <person name="Zhao X.-W."/>
            <person name="Ke S."/>
            <person name="Chen Y.-Y."/>
            <person name="Wu W.-L."/>
            <person name="Hsu J.-L."/>
            <person name="Lin Y.-F."/>
            <person name="Huang M.-D."/>
            <person name="Li C.-Y."/>
            <person name="Huang L."/>
            <person name="Wang Z.-W."/>
            <person name="Zhao X."/>
            <person name="Zhong W.-Y."/>
            <person name="Peng D.-H."/>
            <person name="Ahmad S."/>
            <person name="Lan S."/>
            <person name="Zhang J.-S."/>
            <person name="Tsai W.-C."/>
            <person name="Van De Peer Y."/>
            <person name="Liu Z.-J."/>
        </authorList>
    </citation>
    <scope>NUCLEOTIDE SEQUENCE</scope>
    <source>
        <strain evidence="5">CP</strain>
        <tissue evidence="5">Leaves</tissue>
    </source>
</reference>
<dbReference type="PANTHER" id="PTHR30543:SF21">
    <property type="entry name" value="NAD(P)H-DEPENDENT FMN REDUCTASE LOT6"/>
    <property type="match status" value="1"/>
</dbReference>
<keyword evidence="6" id="KW-1185">Reference proteome</keyword>
<evidence type="ECO:0000313" key="5">
    <source>
        <dbReference type="EMBL" id="KAK1316637.1"/>
    </source>
</evidence>
<dbReference type="AlphaFoldDB" id="A0AAV9ETK0"/>
<evidence type="ECO:0000259" key="4">
    <source>
        <dbReference type="Pfam" id="PF03358"/>
    </source>
</evidence>
<evidence type="ECO:0000256" key="3">
    <source>
        <dbReference type="ARBA" id="ARBA00048983"/>
    </source>
</evidence>
<feature type="domain" description="NADPH-dependent FMN reductase-like" evidence="4">
    <location>
        <begin position="58"/>
        <end position="203"/>
    </location>
</feature>
<gene>
    <name evidence="5" type="ORF">QJS10_CPA05g00816</name>
</gene>
<dbReference type="GO" id="GO:0003955">
    <property type="term" value="F:NAD(P)H dehydrogenase (quinone) activity"/>
    <property type="evidence" value="ECO:0007669"/>
    <property type="project" value="UniProtKB-EC"/>
</dbReference>
<dbReference type="EC" id="1.6.5.2" evidence="1"/>
<dbReference type="Pfam" id="PF03358">
    <property type="entry name" value="FMN_red"/>
    <property type="match status" value="1"/>
</dbReference>
<reference evidence="5" key="1">
    <citation type="journal article" date="2023" name="Nat. Commun.">
        <title>Diploid and tetraploid genomes of Acorus and the evolution of monocots.</title>
        <authorList>
            <person name="Ma L."/>
            <person name="Liu K.W."/>
            <person name="Li Z."/>
            <person name="Hsiao Y.Y."/>
            <person name="Qi Y."/>
            <person name="Fu T."/>
            <person name="Tang G.D."/>
            <person name="Zhang D."/>
            <person name="Sun W.H."/>
            <person name="Liu D.K."/>
            <person name="Li Y."/>
            <person name="Chen G.Z."/>
            <person name="Liu X.D."/>
            <person name="Liao X.Y."/>
            <person name="Jiang Y.T."/>
            <person name="Yu X."/>
            <person name="Hao Y."/>
            <person name="Huang J."/>
            <person name="Zhao X.W."/>
            <person name="Ke S."/>
            <person name="Chen Y.Y."/>
            <person name="Wu W.L."/>
            <person name="Hsu J.L."/>
            <person name="Lin Y.F."/>
            <person name="Huang M.D."/>
            <person name="Li C.Y."/>
            <person name="Huang L."/>
            <person name="Wang Z.W."/>
            <person name="Zhao X."/>
            <person name="Zhong W.Y."/>
            <person name="Peng D.H."/>
            <person name="Ahmad S."/>
            <person name="Lan S."/>
            <person name="Zhang J.S."/>
            <person name="Tsai W.C."/>
            <person name="Van de Peer Y."/>
            <person name="Liu Z.J."/>
        </authorList>
    </citation>
    <scope>NUCLEOTIDE SEQUENCE</scope>
    <source>
        <strain evidence="5">CP</strain>
    </source>
</reference>
<comment type="caution">
    <text evidence="5">The sequence shown here is derived from an EMBL/GenBank/DDBJ whole genome shotgun (WGS) entry which is preliminary data.</text>
</comment>
<dbReference type="EMBL" id="JAUJYO010000005">
    <property type="protein sequence ID" value="KAK1316637.1"/>
    <property type="molecule type" value="Genomic_DNA"/>
</dbReference>
<accession>A0AAV9ETK0</accession>
<evidence type="ECO:0000313" key="6">
    <source>
        <dbReference type="Proteomes" id="UP001180020"/>
    </source>
</evidence>